<dbReference type="Gene3D" id="1.10.287.910">
    <property type="entry name" value="bacterial mercury transporter, merf"/>
    <property type="match status" value="1"/>
</dbReference>
<comment type="similarity">
    <text evidence="2">Belongs to the MerT family.</text>
</comment>
<dbReference type="STRING" id="1548547.BA177_01110"/>
<organism evidence="16 17">
    <name type="scientific">Woeseia oceani</name>
    <dbReference type="NCBI Taxonomy" id="1548547"/>
    <lineage>
        <taxon>Bacteria</taxon>
        <taxon>Pseudomonadati</taxon>
        <taxon>Pseudomonadota</taxon>
        <taxon>Gammaproteobacteria</taxon>
        <taxon>Woeseiales</taxon>
        <taxon>Woeseiaceae</taxon>
        <taxon>Woeseia</taxon>
    </lineage>
</organism>
<dbReference type="Proteomes" id="UP000092695">
    <property type="component" value="Chromosome"/>
</dbReference>
<dbReference type="GO" id="GO:0015097">
    <property type="term" value="F:mercury ion transmembrane transporter activity"/>
    <property type="evidence" value="ECO:0007669"/>
    <property type="project" value="InterPro"/>
</dbReference>
<evidence type="ECO:0000256" key="14">
    <source>
        <dbReference type="ARBA" id="ARBA00045720"/>
    </source>
</evidence>
<evidence type="ECO:0000256" key="12">
    <source>
        <dbReference type="ARBA" id="ARBA00023136"/>
    </source>
</evidence>
<evidence type="ECO:0000256" key="9">
    <source>
        <dbReference type="ARBA" id="ARBA00022723"/>
    </source>
</evidence>
<evidence type="ECO:0000256" key="11">
    <source>
        <dbReference type="ARBA" id="ARBA00022989"/>
    </source>
</evidence>
<dbReference type="GO" id="GO:0046872">
    <property type="term" value="F:metal ion binding"/>
    <property type="evidence" value="ECO:0007669"/>
    <property type="project" value="UniProtKB-KW"/>
</dbReference>
<gene>
    <name evidence="16" type="ORF">BA177_01110</name>
</gene>
<keyword evidence="10" id="KW-0476">Mercury</keyword>
<keyword evidence="5" id="KW-0475">Mercuric resistance</keyword>
<proteinExistence type="inferred from homology"/>
<dbReference type="EMBL" id="CP016268">
    <property type="protein sequence ID" value="ANO50005.1"/>
    <property type="molecule type" value="Genomic_DNA"/>
</dbReference>
<evidence type="ECO:0000256" key="4">
    <source>
        <dbReference type="ARBA" id="ARBA00022448"/>
    </source>
</evidence>
<keyword evidence="6" id="KW-1003">Cell membrane</keyword>
<evidence type="ECO:0000256" key="2">
    <source>
        <dbReference type="ARBA" id="ARBA00008224"/>
    </source>
</evidence>
<comment type="subcellular location">
    <subcellularLocation>
        <location evidence="1">Cell inner membrane</location>
        <topology evidence="1">Multi-pass membrane protein</topology>
    </subcellularLocation>
</comment>
<reference evidence="16 17" key="1">
    <citation type="submission" date="2016-06" db="EMBL/GenBank/DDBJ databases">
        <title>Complete genome sequence of a deep-branching marine Gamma Proteobacterium Woeseia oceani type strain XK5.</title>
        <authorList>
            <person name="Mu D."/>
            <person name="Du Z."/>
        </authorList>
    </citation>
    <scope>NUCLEOTIDE SEQUENCE [LARGE SCALE GENOMIC DNA]</scope>
    <source>
        <strain evidence="16 17">XK5</strain>
    </source>
</reference>
<protein>
    <recommendedName>
        <fullName evidence="3">Mercuric transport protein MerT</fullName>
    </recommendedName>
    <alternativeName>
        <fullName evidence="13">Mercury ion transport protein</fullName>
    </alternativeName>
</protein>
<evidence type="ECO:0000256" key="5">
    <source>
        <dbReference type="ARBA" id="ARBA00022466"/>
    </source>
</evidence>
<comment type="function">
    <text evidence="14">Involved in mercury resistance. Probably transfers a mercuric ion from the periplasmic Hg(2+)-binding protein MerP to the cytoplasmic mercuric reductase MerA.</text>
</comment>
<keyword evidence="11 15" id="KW-1133">Transmembrane helix</keyword>
<evidence type="ECO:0000256" key="6">
    <source>
        <dbReference type="ARBA" id="ARBA00022475"/>
    </source>
</evidence>
<dbReference type="InterPro" id="IPR003457">
    <property type="entry name" value="Transprt_MerT"/>
</dbReference>
<feature type="transmembrane region" description="Helical" evidence="15">
    <location>
        <begin position="28"/>
        <end position="49"/>
    </location>
</feature>
<sequence>MVRPTLRRMQGICVTTAGKQDTTGRKRLFAAGGLLGAILASTCCIAPLVLLTLGVSGAWMSNLTALAPYQGYFIAATLAFLAAGYWYVYFRPARSCDTDDSCGSPQSERIVRIALWLATALVMLALGINLVLPYFL</sequence>
<dbReference type="KEGG" id="woc:BA177_01110"/>
<keyword evidence="8 15" id="KW-0812">Transmembrane</keyword>
<keyword evidence="12 15" id="KW-0472">Membrane</keyword>
<dbReference type="GO" id="GO:0005886">
    <property type="term" value="C:plasma membrane"/>
    <property type="evidence" value="ECO:0007669"/>
    <property type="project" value="UniProtKB-SubCell"/>
</dbReference>
<evidence type="ECO:0000256" key="1">
    <source>
        <dbReference type="ARBA" id="ARBA00004429"/>
    </source>
</evidence>
<evidence type="ECO:0000256" key="15">
    <source>
        <dbReference type="SAM" id="Phobius"/>
    </source>
</evidence>
<dbReference type="AlphaFoldDB" id="A0A193LBU8"/>
<keyword evidence="9" id="KW-0479">Metal-binding</keyword>
<keyword evidence="4" id="KW-0813">Transport</keyword>
<evidence type="ECO:0000256" key="13">
    <source>
        <dbReference type="ARBA" id="ARBA00030934"/>
    </source>
</evidence>
<evidence type="ECO:0000256" key="8">
    <source>
        <dbReference type="ARBA" id="ARBA00022692"/>
    </source>
</evidence>
<evidence type="ECO:0000256" key="10">
    <source>
        <dbReference type="ARBA" id="ARBA00022914"/>
    </source>
</evidence>
<keyword evidence="17" id="KW-1185">Reference proteome</keyword>
<evidence type="ECO:0000256" key="3">
    <source>
        <dbReference type="ARBA" id="ARBA00017053"/>
    </source>
</evidence>
<dbReference type="Pfam" id="PF02411">
    <property type="entry name" value="MerT"/>
    <property type="match status" value="1"/>
</dbReference>
<name>A0A193LBU8_9GAMM</name>
<keyword evidence="7" id="KW-0997">Cell inner membrane</keyword>
<accession>A0A193LBU8</accession>
<evidence type="ECO:0000313" key="16">
    <source>
        <dbReference type="EMBL" id="ANO50005.1"/>
    </source>
</evidence>
<evidence type="ECO:0000256" key="7">
    <source>
        <dbReference type="ARBA" id="ARBA00022519"/>
    </source>
</evidence>
<feature type="transmembrane region" description="Helical" evidence="15">
    <location>
        <begin position="69"/>
        <end position="89"/>
    </location>
</feature>
<feature type="transmembrane region" description="Helical" evidence="15">
    <location>
        <begin position="110"/>
        <end position="135"/>
    </location>
</feature>
<evidence type="ECO:0000313" key="17">
    <source>
        <dbReference type="Proteomes" id="UP000092695"/>
    </source>
</evidence>